<dbReference type="SUPFAM" id="SSF82784">
    <property type="entry name" value="OsmC-like"/>
    <property type="match status" value="1"/>
</dbReference>
<dbReference type="Proteomes" id="UP000255467">
    <property type="component" value="Unassembled WGS sequence"/>
</dbReference>
<dbReference type="PANTHER" id="PTHR35368">
    <property type="entry name" value="HYDROPEROXIDE REDUCTASE"/>
    <property type="match status" value="1"/>
</dbReference>
<keyword evidence="2" id="KW-1185">Reference proteome</keyword>
<organism evidence="1 2">
    <name type="scientific">Nocardia otitidiscaviarum</name>
    <dbReference type="NCBI Taxonomy" id="1823"/>
    <lineage>
        <taxon>Bacteria</taxon>
        <taxon>Bacillati</taxon>
        <taxon>Actinomycetota</taxon>
        <taxon>Actinomycetes</taxon>
        <taxon>Mycobacteriales</taxon>
        <taxon>Nocardiaceae</taxon>
        <taxon>Nocardia</taxon>
    </lineage>
</organism>
<dbReference type="Gene3D" id="3.30.300.20">
    <property type="match status" value="1"/>
</dbReference>
<name>A0A378YSW5_9NOCA</name>
<dbReference type="InterPro" id="IPR052924">
    <property type="entry name" value="OsmC/Ohr_hydroprdx_reductase"/>
</dbReference>
<protein>
    <submittedName>
        <fullName evidence="1">OsmC-like protein</fullName>
    </submittedName>
</protein>
<proteinExistence type="predicted"/>
<dbReference type="InterPro" id="IPR015946">
    <property type="entry name" value="KH_dom-like_a/b"/>
</dbReference>
<dbReference type="Pfam" id="PF02566">
    <property type="entry name" value="OsmC"/>
    <property type="match status" value="1"/>
</dbReference>
<gene>
    <name evidence="1" type="ORF">NCTC1934_04179</name>
</gene>
<evidence type="ECO:0000313" key="1">
    <source>
        <dbReference type="EMBL" id="SUA80242.1"/>
    </source>
</evidence>
<evidence type="ECO:0000313" key="2">
    <source>
        <dbReference type="Proteomes" id="UP000255467"/>
    </source>
</evidence>
<dbReference type="PANTHER" id="PTHR35368:SF1">
    <property type="entry name" value="HYDROPEROXIDE REDUCTASE"/>
    <property type="match status" value="1"/>
</dbReference>
<accession>A0A378YSW5</accession>
<sequence>MGIVACPTTACPDGTVEGYRSRRLRIAAASGYRQIMDATALRAAQAPLKERYRQDPASARTPLRATGRIASPGVTFDVGQFAGVSRAGLHRATVGDGSDACSGDMLLKAVLACAGVTLHSVATASGVRLHSVEGRAESCFDARGTLGVDREAPIGVQDLVLTFTVDTDADDDALARLATLTERYCAVGRSLAVPPSIVVRRP</sequence>
<dbReference type="InterPro" id="IPR003718">
    <property type="entry name" value="OsmC/Ohr_fam"/>
</dbReference>
<dbReference type="EMBL" id="UGRY01000002">
    <property type="protein sequence ID" value="SUA80242.1"/>
    <property type="molecule type" value="Genomic_DNA"/>
</dbReference>
<dbReference type="AlphaFoldDB" id="A0A378YSW5"/>
<reference evidence="1 2" key="1">
    <citation type="submission" date="2018-06" db="EMBL/GenBank/DDBJ databases">
        <authorList>
            <consortium name="Pathogen Informatics"/>
            <person name="Doyle S."/>
        </authorList>
    </citation>
    <scope>NUCLEOTIDE SEQUENCE [LARGE SCALE GENOMIC DNA]</scope>
    <source>
        <strain evidence="1 2">NCTC1934</strain>
    </source>
</reference>
<dbReference type="InterPro" id="IPR036102">
    <property type="entry name" value="OsmC/Ohrsf"/>
</dbReference>